<dbReference type="InterPro" id="IPR028881">
    <property type="entry name" value="PAN2_UCH_dom"/>
</dbReference>
<dbReference type="EMBL" id="JXJN01019443">
    <property type="status" value="NOT_ANNOTATED_CDS"/>
    <property type="molecule type" value="Genomic_DNA"/>
</dbReference>
<dbReference type="VEuPathDB" id="VectorBase:GPPI038800"/>
<evidence type="ECO:0000313" key="2">
    <source>
        <dbReference type="EnsemblMetazoa" id="GPPI038800-PA"/>
    </source>
</evidence>
<keyword evidence="3" id="KW-1185">Reference proteome</keyword>
<organism evidence="2 3">
    <name type="scientific">Glossina palpalis gambiensis</name>
    <dbReference type="NCBI Taxonomy" id="67801"/>
    <lineage>
        <taxon>Eukaryota</taxon>
        <taxon>Metazoa</taxon>
        <taxon>Ecdysozoa</taxon>
        <taxon>Arthropoda</taxon>
        <taxon>Hexapoda</taxon>
        <taxon>Insecta</taxon>
        <taxon>Pterygota</taxon>
        <taxon>Neoptera</taxon>
        <taxon>Endopterygota</taxon>
        <taxon>Diptera</taxon>
        <taxon>Brachycera</taxon>
        <taxon>Muscomorpha</taxon>
        <taxon>Hippoboscoidea</taxon>
        <taxon>Glossinidae</taxon>
        <taxon>Glossina</taxon>
    </lineage>
</organism>
<proteinExistence type="predicted"/>
<reference evidence="3" key="1">
    <citation type="submission" date="2015-01" db="EMBL/GenBank/DDBJ databases">
        <authorList>
            <person name="Aksoy S."/>
            <person name="Warren W."/>
            <person name="Wilson R.K."/>
        </authorList>
    </citation>
    <scope>NUCLEOTIDE SEQUENCE [LARGE SCALE GENOMIC DNA]</scope>
    <source>
        <strain evidence="3">IAEA</strain>
    </source>
</reference>
<evidence type="ECO:0000259" key="1">
    <source>
        <dbReference type="Pfam" id="PF13423"/>
    </source>
</evidence>
<reference evidence="2" key="2">
    <citation type="submission" date="2020-05" db="UniProtKB">
        <authorList>
            <consortium name="EnsemblMetazoa"/>
        </authorList>
    </citation>
    <scope>IDENTIFICATION</scope>
    <source>
        <strain evidence="2">IAEA</strain>
    </source>
</reference>
<dbReference type="Pfam" id="PF13423">
    <property type="entry name" value="UCH_1"/>
    <property type="match status" value="1"/>
</dbReference>
<dbReference type="EnsemblMetazoa" id="GPPI038800-RA">
    <property type="protein sequence ID" value="GPPI038800-PA"/>
    <property type="gene ID" value="GPPI038800"/>
</dbReference>
<sequence>LDDGLVVDELINHTCDQNFIEHSCTKDFCLTCELGCLFHMLDKSTDEYIKKGTQTPTVAASPPSSASICPNEEKDAMKEALTDFNILMDGNLEGEVWEKRRDVKIMLLKSSTNNLRTKIGQTTKMQLCRFTANCLNHAERWML</sequence>
<feature type="domain" description="PAN2 UCH" evidence="1">
    <location>
        <begin position="18"/>
        <end position="95"/>
    </location>
</feature>
<dbReference type="Gene3D" id="3.90.70.10">
    <property type="entry name" value="Cysteine proteinases"/>
    <property type="match status" value="1"/>
</dbReference>
<protein>
    <recommendedName>
        <fullName evidence="1">PAN2 UCH domain-containing protein</fullName>
    </recommendedName>
</protein>
<name>A0A1B0BS12_9MUSC</name>
<accession>A0A1B0BS12</accession>
<evidence type="ECO:0000313" key="3">
    <source>
        <dbReference type="Proteomes" id="UP000092460"/>
    </source>
</evidence>
<dbReference type="Proteomes" id="UP000092460">
    <property type="component" value="Unassembled WGS sequence"/>
</dbReference>
<dbReference type="EMBL" id="JXJN01019442">
    <property type="status" value="NOT_ANNOTATED_CDS"/>
    <property type="molecule type" value="Genomic_DNA"/>
</dbReference>
<dbReference type="AlphaFoldDB" id="A0A1B0BS12"/>